<dbReference type="AlphaFoldDB" id="A0A493U3S1"/>
<reference evidence="1 2" key="1">
    <citation type="submission" date="2017-10" db="EMBL/GenBank/DDBJ databases">
        <title>A new Pekin duck reference genome.</title>
        <authorList>
            <person name="Hou Z.-C."/>
            <person name="Zhou Z.-K."/>
            <person name="Zhu F."/>
            <person name="Hou S.-S."/>
        </authorList>
    </citation>
    <scope>NUCLEOTIDE SEQUENCE [LARGE SCALE GENOMIC DNA]</scope>
</reference>
<name>A0A493U3S1_ANAPP</name>
<dbReference type="Ensembl" id="ENSAPLT00000037831.1">
    <property type="protein sequence ID" value="ENSAPLP00000032766.1"/>
    <property type="gene ID" value="ENSAPLG00000017611.1"/>
</dbReference>
<evidence type="ECO:0000313" key="1">
    <source>
        <dbReference type="Ensembl" id="ENSAPLP00000032766.1"/>
    </source>
</evidence>
<accession>A0A493U3S1</accession>
<keyword evidence="2" id="KW-1185">Reference proteome</keyword>
<organism evidence="1 2">
    <name type="scientific">Anas platyrhynchos platyrhynchos</name>
    <name type="common">Northern mallard</name>
    <dbReference type="NCBI Taxonomy" id="8840"/>
    <lineage>
        <taxon>Eukaryota</taxon>
        <taxon>Metazoa</taxon>
        <taxon>Chordata</taxon>
        <taxon>Craniata</taxon>
        <taxon>Vertebrata</taxon>
        <taxon>Euteleostomi</taxon>
        <taxon>Archelosauria</taxon>
        <taxon>Archosauria</taxon>
        <taxon>Dinosauria</taxon>
        <taxon>Saurischia</taxon>
        <taxon>Theropoda</taxon>
        <taxon>Coelurosauria</taxon>
        <taxon>Aves</taxon>
        <taxon>Neognathae</taxon>
        <taxon>Galloanserae</taxon>
        <taxon>Anseriformes</taxon>
        <taxon>Anatidae</taxon>
        <taxon>Anatinae</taxon>
        <taxon>Anas</taxon>
    </lineage>
</organism>
<reference evidence="1" key="3">
    <citation type="submission" date="2025-09" db="UniProtKB">
        <authorList>
            <consortium name="Ensembl"/>
        </authorList>
    </citation>
    <scope>IDENTIFICATION</scope>
</reference>
<evidence type="ECO:0000313" key="2">
    <source>
        <dbReference type="Proteomes" id="UP000016666"/>
    </source>
</evidence>
<sequence length="72" mass="7818">HAAVYSILLPSESSSPHPLLAMQDTLPCSHELPGDERTPLLSCDLWGWCGRMSIRAVIFLSPGGLPRGESEM</sequence>
<proteinExistence type="predicted"/>
<reference evidence="1" key="2">
    <citation type="submission" date="2025-08" db="UniProtKB">
        <authorList>
            <consortium name="Ensembl"/>
        </authorList>
    </citation>
    <scope>IDENTIFICATION</scope>
</reference>
<protein>
    <submittedName>
        <fullName evidence="1">Uncharacterized protein</fullName>
    </submittedName>
</protein>
<dbReference type="Proteomes" id="UP000016666">
    <property type="component" value="Chromosome 8"/>
</dbReference>